<evidence type="ECO:0000256" key="1">
    <source>
        <dbReference type="SAM" id="Phobius"/>
    </source>
</evidence>
<name>A0A918Z0B0_9GAMM</name>
<reference evidence="2" key="1">
    <citation type="journal article" date="2014" name="Int. J. Syst. Evol. Microbiol.">
        <title>Complete genome sequence of Corynebacterium casei LMG S-19264T (=DSM 44701T), isolated from a smear-ripened cheese.</title>
        <authorList>
            <consortium name="US DOE Joint Genome Institute (JGI-PGF)"/>
            <person name="Walter F."/>
            <person name="Albersmeier A."/>
            <person name="Kalinowski J."/>
            <person name="Ruckert C."/>
        </authorList>
    </citation>
    <scope>NUCLEOTIDE SEQUENCE</scope>
    <source>
        <strain evidence="2">KCTC 32020</strain>
    </source>
</reference>
<proteinExistence type="predicted"/>
<feature type="transmembrane region" description="Helical" evidence="1">
    <location>
        <begin position="35"/>
        <end position="66"/>
    </location>
</feature>
<dbReference type="AlphaFoldDB" id="A0A918Z0B0"/>
<protein>
    <recommendedName>
        <fullName evidence="4">Transmembrane protein</fullName>
    </recommendedName>
</protein>
<accession>A0A918Z0B0</accession>
<organism evidence="2 3">
    <name type="scientific">Vulcaniibacterium thermophilum</name>
    <dbReference type="NCBI Taxonomy" id="1169913"/>
    <lineage>
        <taxon>Bacteria</taxon>
        <taxon>Pseudomonadati</taxon>
        <taxon>Pseudomonadota</taxon>
        <taxon>Gammaproteobacteria</taxon>
        <taxon>Lysobacterales</taxon>
        <taxon>Lysobacteraceae</taxon>
        <taxon>Vulcaniibacterium</taxon>
    </lineage>
</organism>
<keyword evidence="1" id="KW-1133">Transmembrane helix</keyword>
<sequence>MCQTYDMAAHAFRFDSLRFRHGFTPRKPRNPLLRFAVGLVGVGVLALLVMFSVVLGAAMIGAGLGYRLWRQRRTRTERVRDARVVEAEYRIVGAPALDRRR</sequence>
<evidence type="ECO:0008006" key="4">
    <source>
        <dbReference type="Google" id="ProtNLM"/>
    </source>
</evidence>
<reference evidence="2" key="2">
    <citation type="submission" date="2020-09" db="EMBL/GenBank/DDBJ databases">
        <authorList>
            <person name="Sun Q."/>
            <person name="Kim S."/>
        </authorList>
    </citation>
    <scope>NUCLEOTIDE SEQUENCE</scope>
    <source>
        <strain evidence="2">KCTC 32020</strain>
    </source>
</reference>
<evidence type="ECO:0000313" key="3">
    <source>
        <dbReference type="Proteomes" id="UP000636453"/>
    </source>
</evidence>
<keyword evidence="1" id="KW-0812">Transmembrane</keyword>
<dbReference type="EMBL" id="BNCF01000004">
    <property type="protein sequence ID" value="GHE30405.1"/>
    <property type="molecule type" value="Genomic_DNA"/>
</dbReference>
<comment type="caution">
    <text evidence="2">The sequence shown here is derived from an EMBL/GenBank/DDBJ whole genome shotgun (WGS) entry which is preliminary data.</text>
</comment>
<dbReference type="Proteomes" id="UP000636453">
    <property type="component" value="Unassembled WGS sequence"/>
</dbReference>
<gene>
    <name evidence="2" type="ORF">GCM10007167_10500</name>
</gene>
<keyword evidence="3" id="KW-1185">Reference proteome</keyword>
<keyword evidence="1" id="KW-0472">Membrane</keyword>
<evidence type="ECO:0000313" key="2">
    <source>
        <dbReference type="EMBL" id="GHE30405.1"/>
    </source>
</evidence>